<dbReference type="EMBL" id="JBHRTS010000003">
    <property type="protein sequence ID" value="MFC3193824.1"/>
    <property type="molecule type" value="Genomic_DNA"/>
</dbReference>
<evidence type="ECO:0000313" key="1">
    <source>
        <dbReference type="EMBL" id="MFC3193824.1"/>
    </source>
</evidence>
<keyword evidence="2" id="KW-1185">Reference proteome</keyword>
<name>A0ABV7J798_9GAMM</name>
<proteinExistence type="predicted"/>
<evidence type="ECO:0000313" key="2">
    <source>
        <dbReference type="Proteomes" id="UP001595533"/>
    </source>
</evidence>
<dbReference type="RefSeq" id="WP_077411380.1">
    <property type="nucleotide sequence ID" value="NZ_JBHRTS010000003.1"/>
</dbReference>
<organism evidence="1 2">
    <name type="scientific">Marinicella sediminis</name>
    <dbReference type="NCBI Taxonomy" id="1792834"/>
    <lineage>
        <taxon>Bacteria</taxon>
        <taxon>Pseudomonadati</taxon>
        <taxon>Pseudomonadota</taxon>
        <taxon>Gammaproteobacteria</taxon>
        <taxon>Lysobacterales</taxon>
        <taxon>Marinicellaceae</taxon>
        <taxon>Marinicella</taxon>
    </lineage>
</organism>
<evidence type="ECO:0008006" key="3">
    <source>
        <dbReference type="Google" id="ProtNLM"/>
    </source>
</evidence>
<comment type="caution">
    <text evidence="1">The sequence shown here is derived from an EMBL/GenBank/DDBJ whole genome shotgun (WGS) entry which is preliminary data.</text>
</comment>
<accession>A0ABV7J798</accession>
<reference evidence="2" key="1">
    <citation type="journal article" date="2019" name="Int. J. Syst. Evol. Microbiol.">
        <title>The Global Catalogue of Microorganisms (GCM) 10K type strain sequencing project: providing services to taxonomists for standard genome sequencing and annotation.</title>
        <authorList>
            <consortium name="The Broad Institute Genomics Platform"/>
            <consortium name="The Broad Institute Genome Sequencing Center for Infectious Disease"/>
            <person name="Wu L."/>
            <person name="Ma J."/>
        </authorList>
    </citation>
    <scope>NUCLEOTIDE SEQUENCE [LARGE SCALE GENOMIC DNA]</scope>
    <source>
        <strain evidence="2">KCTC 42953</strain>
    </source>
</reference>
<dbReference type="Proteomes" id="UP001595533">
    <property type="component" value="Unassembled WGS sequence"/>
</dbReference>
<protein>
    <recommendedName>
        <fullName evidence="3">SprT-like domain-containing protein</fullName>
    </recommendedName>
</protein>
<sequence length="175" mass="20530">MIDWNYIQQRHAACLTETTQLIALPQWVVQPQEVIPTRHKTKYGMADVHGRVHINQAFVGSSAEQLLEATIRHELAHLCVGLEQGHNARFRHMAQLFKAGFHQVSRREKIELHQLIGYKYALYACLVNQQRVCLKKVHRKHRKYTHYKPTLFRYLSFQGVKISHFEYSALDQKNA</sequence>
<gene>
    <name evidence="1" type="ORF">ACFODZ_06190</name>
</gene>